<accession>A0A931B103</accession>
<sequence length="362" mass="38760">MSVLDSLGSLGSPTDRRSFLARSAKAAAVPALAAALGGSVLAQPASADTTGLPDYAPIPPSALGPAVNAQGYYVGRVERNLYWVTDGTYQAAFLTTSDGVVLFDAPPTIGHNLQRAIDEVASANGVSNQVTHIVYSHHHADHLGGSFLFGNDVERIGHVETRALLLRDNDPSRPVPDTTFTDRKTLHIGGERIELAHLGTNHTPDNIYIHFPDHGTLMLVDINLPGWVPFDSFNLNEDVPGSIAAPATALSYPWTHHIGGHMGRLGTREDMAIYQQYVADLLVGVKAALANVDPTPYFAKYGDNEWAAVKEYQAAQTKYAADPVIKKYTGVLAAADVYTESTAFVLLESVRLDLGIGSQVHA</sequence>
<dbReference type="InterPro" id="IPR006311">
    <property type="entry name" value="TAT_signal"/>
</dbReference>
<evidence type="ECO:0000259" key="1">
    <source>
        <dbReference type="SMART" id="SM00849"/>
    </source>
</evidence>
<dbReference type="PANTHER" id="PTHR42951:SF4">
    <property type="entry name" value="ACYL-COENZYME A THIOESTERASE MBLAC2"/>
    <property type="match status" value="1"/>
</dbReference>
<dbReference type="PANTHER" id="PTHR42951">
    <property type="entry name" value="METALLO-BETA-LACTAMASE DOMAIN-CONTAINING"/>
    <property type="match status" value="1"/>
</dbReference>
<dbReference type="EMBL" id="JADPRT010000005">
    <property type="protein sequence ID" value="MBF9069175.1"/>
    <property type="molecule type" value="Genomic_DNA"/>
</dbReference>
<reference evidence="2" key="1">
    <citation type="submission" date="2020-11" db="EMBL/GenBank/DDBJ databases">
        <title>Isolation and identification of active actinomycetes.</title>
        <authorList>
            <person name="Yu B."/>
        </authorList>
    </citation>
    <scope>NUCLEOTIDE SEQUENCE</scope>
    <source>
        <strain evidence="2">NEAU-YB345</strain>
    </source>
</reference>
<evidence type="ECO:0000313" key="2">
    <source>
        <dbReference type="EMBL" id="MBF9069175.1"/>
    </source>
</evidence>
<dbReference type="InterPro" id="IPR001279">
    <property type="entry name" value="Metallo-B-lactamas"/>
</dbReference>
<feature type="domain" description="Metallo-beta-lactamase" evidence="1">
    <location>
        <begin position="88"/>
        <end position="261"/>
    </location>
</feature>
<dbReference type="SMART" id="SM00849">
    <property type="entry name" value="Lactamase_B"/>
    <property type="match status" value="1"/>
</dbReference>
<name>A0A931B103_9ACTN</name>
<dbReference type="Proteomes" id="UP000657385">
    <property type="component" value="Unassembled WGS sequence"/>
</dbReference>
<dbReference type="InterPro" id="IPR036866">
    <property type="entry name" value="RibonucZ/Hydroxyglut_hydro"/>
</dbReference>
<dbReference type="Pfam" id="PF00753">
    <property type="entry name" value="Lactamase_B"/>
    <property type="match status" value="1"/>
</dbReference>
<dbReference type="AlphaFoldDB" id="A0A931B103"/>
<organism evidence="2 3">
    <name type="scientific">Streptacidiphilus fuscans</name>
    <dbReference type="NCBI Taxonomy" id="2789292"/>
    <lineage>
        <taxon>Bacteria</taxon>
        <taxon>Bacillati</taxon>
        <taxon>Actinomycetota</taxon>
        <taxon>Actinomycetes</taxon>
        <taxon>Kitasatosporales</taxon>
        <taxon>Streptomycetaceae</taxon>
        <taxon>Streptacidiphilus</taxon>
    </lineage>
</organism>
<dbReference type="InterPro" id="IPR050855">
    <property type="entry name" value="NDM-1-like"/>
</dbReference>
<dbReference type="RefSeq" id="WP_196194336.1">
    <property type="nucleotide sequence ID" value="NZ_JADPRT010000005.1"/>
</dbReference>
<protein>
    <submittedName>
        <fullName evidence="2">MBL fold metallo-hydrolase</fullName>
    </submittedName>
</protein>
<dbReference type="Gene3D" id="3.60.15.10">
    <property type="entry name" value="Ribonuclease Z/Hydroxyacylglutathione hydrolase-like"/>
    <property type="match status" value="1"/>
</dbReference>
<dbReference type="CDD" id="cd16276">
    <property type="entry name" value="metallo-hydrolase-like_MBL-fold"/>
    <property type="match status" value="1"/>
</dbReference>
<dbReference type="PROSITE" id="PS51318">
    <property type="entry name" value="TAT"/>
    <property type="match status" value="1"/>
</dbReference>
<keyword evidence="3" id="KW-1185">Reference proteome</keyword>
<gene>
    <name evidence="2" type="ORF">I2501_14210</name>
</gene>
<evidence type="ECO:0000313" key="3">
    <source>
        <dbReference type="Proteomes" id="UP000657385"/>
    </source>
</evidence>
<dbReference type="SUPFAM" id="SSF56281">
    <property type="entry name" value="Metallo-hydrolase/oxidoreductase"/>
    <property type="match status" value="1"/>
</dbReference>
<comment type="caution">
    <text evidence="2">The sequence shown here is derived from an EMBL/GenBank/DDBJ whole genome shotgun (WGS) entry which is preliminary data.</text>
</comment>
<proteinExistence type="predicted"/>